<evidence type="ECO:0000313" key="1">
    <source>
        <dbReference type="EMBL" id="JAH15387.1"/>
    </source>
</evidence>
<reference evidence="1" key="2">
    <citation type="journal article" date="2015" name="Fish Shellfish Immunol.">
        <title>Early steps in the European eel (Anguilla anguilla)-Vibrio vulnificus interaction in the gills: Role of the RtxA13 toxin.</title>
        <authorList>
            <person name="Callol A."/>
            <person name="Pajuelo D."/>
            <person name="Ebbesson L."/>
            <person name="Teles M."/>
            <person name="MacKenzie S."/>
            <person name="Amaro C."/>
        </authorList>
    </citation>
    <scope>NUCLEOTIDE SEQUENCE</scope>
</reference>
<name>A0A0E9QFW5_ANGAN</name>
<proteinExistence type="predicted"/>
<accession>A0A0E9QFW5</accession>
<sequence>MNCHLSTVDCFIHTKESFVLLEGSERE</sequence>
<reference evidence="1" key="1">
    <citation type="submission" date="2014-11" db="EMBL/GenBank/DDBJ databases">
        <authorList>
            <person name="Amaro Gonzalez C."/>
        </authorList>
    </citation>
    <scope>NUCLEOTIDE SEQUENCE</scope>
</reference>
<dbReference type="EMBL" id="GBXM01093190">
    <property type="protein sequence ID" value="JAH15387.1"/>
    <property type="molecule type" value="Transcribed_RNA"/>
</dbReference>
<organism evidence="1">
    <name type="scientific">Anguilla anguilla</name>
    <name type="common">European freshwater eel</name>
    <name type="synonym">Muraena anguilla</name>
    <dbReference type="NCBI Taxonomy" id="7936"/>
    <lineage>
        <taxon>Eukaryota</taxon>
        <taxon>Metazoa</taxon>
        <taxon>Chordata</taxon>
        <taxon>Craniata</taxon>
        <taxon>Vertebrata</taxon>
        <taxon>Euteleostomi</taxon>
        <taxon>Actinopterygii</taxon>
        <taxon>Neopterygii</taxon>
        <taxon>Teleostei</taxon>
        <taxon>Anguilliformes</taxon>
        <taxon>Anguillidae</taxon>
        <taxon>Anguilla</taxon>
    </lineage>
</organism>
<protein>
    <submittedName>
        <fullName evidence="1">Uncharacterized protein</fullName>
    </submittedName>
</protein>
<dbReference type="AlphaFoldDB" id="A0A0E9QFW5"/>